<dbReference type="Proteomes" id="UP000195305">
    <property type="component" value="Unassembled WGS sequence"/>
</dbReference>
<proteinExistence type="predicted"/>
<accession>A0A1Y4SX17</accession>
<reference evidence="1 2" key="1">
    <citation type="journal article" date="2018" name="BMC Genomics">
        <title>Whole genome sequencing and function prediction of 133 gut anaerobes isolated from chicken caecum in pure cultures.</title>
        <authorList>
            <person name="Medvecky M."/>
            <person name="Cejkova D."/>
            <person name="Polansky O."/>
            <person name="Karasova D."/>
            <person name="Kubasova T."/>
            <person name="Cizek A."/>
            <person name="Rychlik I."/>
        </authorList>
    </citation>
    <scope>NUCLEOTIDE SEQUENCE [LARGE SCALE GENOMIC DNA]</scope>
    <source>
        <strain evidence="1 2">An13</strain>
    </source>
</reference>
<dbReference type="OrthoDB" id="1644030at2"/>
<evidence type="ECO:0000313" key="2">
    <source>
        <dbReference type="Proteomes" id="UP000195305"/>
    </source>
</evidence>
<evidence type="ECO:0000313" key="1">
    <source>
        <dbReference type="EMBL" id="OUQ33333.1"/>
    </source>
</evidence>
<protein>
    <submittedName>
        <fullName evidence="1">Uncharacterized protein</fullName>
    </submittedName>
</protein>
<dbReference type="EMBL" id="NFLJ01000032">
    <property type="protein sequence ID" value="OUQ33333.1"/>
    <property type="molecule type" value="Genomic_DNA"/>
</dbReference>
<dbReference type="RefSeq" id="WP_087359022.1">
    <property type="nucleotide sequence ID" value="NZ_NFLJ01000032.1"/>
</dbReference>
<comment type="caution">
    <text evidence="1">The sequence shown here is derived from an EMBL/GenBank/DDBJ whole genome shotgun (WGS) entry which is preliminary data.</text>
</comment>
<gene>
    <name evidence="1" type="ORF">B5E75_10515</name>
</gene>
<keyword evidence="2" id="KW-1185">Reference proteome</keyword>
<organism evidence="1 2">
    <name type="scientific">Massilimicrobiota timonensis</name>
    <dbReference type="NCBI Taxonomy" id="1776392"/>
    <lineage>
        <taxon>Bacteria</taxon>
        <taxon>Bacillati</taxon>
        <taxon>Bacillota</taxon>
        <taxon>Erysipelotrichia</taxon>
        <taxon>Erysipelotrichales</taxon>
        <taxon>Erysipelotrichaceae</taxon>
        <taxon>Massilimicrobiota</taxon>
    </lineage>
</organism>
<dbReference type="AlphaFoldDB" id="A0A1Y4SX17"/>
<name>A0A1Y4SX17_9FIRM</name>
<sequence length="141" mass="16582">MIEYILMGTKKHGCSIDNRKKEIIYYQLLSLYEKILKKPQQLLIKYSDIKKIKICYGLTTGVRFDSAQITMEVLTNNDTSYDIPVTYNSTKDKDILSFIEILKSSNLLIEDPYNIFSLYPETNLDFIDFIKFINKEHYQKG</sequence>